<dbReference type="EMBL" id="KE123587">
    <property type="protein sequence ID" value="EUR79108.1"/>
    <property type="molecule type" value="Genomic_DNA"/>
</dbReference>
<keyword evidence="1" id="KW-1133">Transmembrane helix</keyword>
<organism evidence="2 3">
    <name type="scientific">Plasmodium falciparum (isolate 7G8)</name>
    <dbReference type="NCBI Taxonomy" id="57266"/>
    <lineage>
        <taxon>Eukaryota</taxon>
        <taxon>Sar</taxon>
        <taxon>Alveolata</taxon>
        <taxon>Apicomplexa</taxon>
        <taxon>Aconoidasida</taxon>
        <taxon>Haemosporida</taxon>
        <taxon>Plasmodiidae</taxon>
        <taxon>Plasmodium</taxon>
        <taxon>Plasmodium (Laverania)</taxon>
    </lineage>
</organism>
<feature type="transmembrane region" description="Helical" evidence="1">
    <location>
        <begin position="12"/>
        <end position="29"/>
    </location>
</feature>
<reference evidence="3" key="1">
    <citation type="submission" date="2007-11" db="EMBL/GenBank/DDBJ databases">
        <authorList>
            <consortium name="The Broad Institute Genome Sequencing Platform"/>
            <person name="Volkman S.K."/>
            <person name="Daily J.P."/>
            <person name="Sarr O."/>
            <person name="Ndiaye D."/>
            <person name="Ndir O."/>
            <person name="Mboup S."/>
            <person name="Lukens A."/>
            <person name="Stange-Thomann N."/>
            <person name="Mauceli E."/>
            <person name="Gnerre S."/>
            <person name="Jaffe D."/>
            <person name="Zainoun J."/>
            <person name="Wiegand R.C."/>
            <person name="Birren B."/>
            <person name="Galagan J."/>
            <person name="Lander E."/>
            <person name="Wirth D.F."/>
        </authorList>
    </citation>
    <scope>NUCLEOTIDE SEQUENCE [LARGE SCALE GENOMIC DNA]</scope>
    <source>
        <strain evidence="3">7G8</strain>
    </source>
</reference>
<keyword evidence="1" id="KW-0812">Transmembrane</keyword>
<gene>
    <name evidence="2" type="ORF">PFBG_00598</name>
</gene>
<dbReference type="AlphaFoldDB" id="W7FLB6"/>
<proteinExistence type="predicted"/>
<evidence type="ECO:0000313" key="3">
    <source>
        <dbReference type="Proteomes" id="UP000030688"/>
    </source>
</evidence>
<dbReference type="Proteomes" id="UP000030688">
    <property type="component" value="Unassembled WGS sequence"/>
</dbReference>
<sequence length="57" mass="7227">MLYKRHYKSGYTFTYVCFFFSLPFIYIILYSGYIFTYVCFFFSLPSSFFFFFFFFYI</sequence>
<reference evidence="2 3" key="2">
    <citation type="submission" date="2013-02" db="EMBL/GenBank/DDBJ databases">
        <title>The Genome Sequence of Plasmodium falciparum 7G8.</title>
        <authorList>
            <consortium name="The Broad Institute Genome Sequencing Platform"/>
            <consortium name="The Broad Institute Genome Sequencing Center for Infectious Disease"/>
            <person name="Neafsey D."/>
            <person name="Cheeseman I."/>
            <person name="Volkman S."/>
            <person name="Adams J."/>
            <person name="Walker B."/>
            <person name="Young S.K."/>
            <person name="Zeng Q."/>
            <person name="Gargeya S."/>
            <person name="Fitzgerald M."/>
            <person name="Haas B."/>
            <person name="Abouelleil A."/>
            <person name="Alvarado L."/>
            <person name="Arachchi H.M."/>
            <person name="Berlin A.M."/>
            <person name="Chapman S.B."/>
            <person name="Dewar J."/>
            <person name="Goldberg J."/>
            <person name="Griggs A."/>
            <person name="Gujja S."/>
            <person name="Hansen M."/>
            <person name="Howarth C."/>
            <person name="Imamovic A."/>
            <person name="Larimer J."/>
            <person name="McCowan C."/>
            <person name="Murphy C."/>
            <person name="Neiman D."/>
            <person name="Pearson M."/>
            <person name="Priest M."/>
            <person name="Roberts A."/>
            <person name="Saif S."/>
            <person name="Shea T."/>
            <person name="Sisk P."/>
            <person name="Sykes S."/>
            <person name="Wortman J."/>
            <person name="Nusbaum C."/>
            <person name="Birren B."/>
        </authorList>
    </citation>
    <scope>NUCLEOTIDE SEQUENCE [LARGE SCALE GENOMIC DNA]</scope>
    <source>
        <strain evidence="2 3">7G8</strain>
    </source>
</reference>
<protein>
    <submittedName>
        <fullName evidence="2">Uncharacterized protein</fullName>
    </submittedName>
</protein>
<name>W7FLB6_PLAF8</name>
<evidence type="ECO:0000256" key="1">
    <source>
        <dbReference type="SAM" id="Phobius"/>
    </source>
</evidence>
<keyword evidence="1" id="KW-0472">Membrane</keyword>
<feature type="transmembrane region" description="Helical" evidence="1">
    <location>
        <begin position="35"/>
        <end position="56"/>
    </location>
</feature>
<evidence type="ECO:0000313" key="2">
    <source>
        <dbReference type="EMBL" id="EUR79108.1"/>
    </source>
</evidence>
<accession>W7FLB6</accession>